<keyword evidence="4" id="KW-0418">Kinase</keyword>
<dbReference type="GO" id="GO:0004672">
    <property type="term" value="F:protein kinase activity"/>
    <property type="evidence" value="ECO:0007669"/>
    <property type="project" value="InterPro"/>
</dbReference>
<sequence length="629" mass="68559">MLPRLPEAMDFNSQEASRIARLRRRKNSGGGVTIQPLAGAESFRFGTAGTSMRRLGRILGWGERGDGIRRPQLNSSAVEKSKSRPPRWVGVCRAEGRTGVAGQMRFLCGNGGRWAGDEGGGKWGRRSSRGLRWGGGGERGGGLSAAFSKDSLSPAPPPPLFPFPRLHVHSKPLVREKNGFIHTTQETPGASLGTPPSSVVLKGSMAHTLPIPCPVKLGTVKLESPEARLHDYVKQGNYVKVKKLLKKARGSGGGLARGACRLSRCKVARWISAERFGARPGSGPMQRFARPIASLPTSRSRRWMHPPDLPPPPLPGPQTRLFRTCIFEPPSKEAPPSPGISTQSVNSLGQSPLFTAALLGLAKLVDILLDYGSDPNHRCYDGSTPVHAAAFSGSQSILSKLLDAGGDLRFHDKDGRTPQSWAVTAGKESSAQMLEFIQRCTTHMQVILQNQSLDLLRKVDSPRALVHSPSKFGGFTQGAADSPLGRFMKRGSSMSQSIFSFGFGKFFLTSKRQLGYLASLPIIADREVVQADDEPTVSFSTGPYMNMTNLMWGGSRVTVKELNMQPHQHSSKLRLSDLLLAEQEYSSQLHHPHLLLLMAVCLSSDLERTRLVFERVNFGSLYSILHERV</sequence>
<reference evidence="4 5" key="1">
    <citation type="journal article" date="2024" name="Proc. Natl. Acad. Sci. U.S.A.">
        <title>The genetic regulatory architecture and epigenomic basis for age-related changes in rattlesnake venom.</title>
        <authorList>
            <person name="Hogan M.P."/>
            <person name="Holding M.L."/>
            <person name="Nystrom G.S."/>
            <person name="Colston T.J."/>
            <person name="Bartlett D.A."/>
            <person name="Mason A.J."/>
            <person name="Ellsworth S.A."/>
            <person name="Rautsaw R.M."/>
            <person name="Lawrence K.C."/>
            <person name="Strickland J.L."/>
            <person name="He B."/>
            <person name="Fraser P."/>
            <person name="Margres M.J."/>
            <person name="Gilbert D.M."/>
            <person name="Gibbs H.L."/>
            <person name="Parkinson C.L."/>
            <person name="Rokyta D.R."/>
        </authorList>
    </citation>
    <scope>NUCLEOTIDE SEQUENCE [LARGE SCALE GENOMIC DNA]</scope>
    <source>
        <strain evidence="4">DRR0105</strain>
    </source>
</reference>
<feature type="domain" description="Protein kinase" evidence="3">
    <location>
        <begin position="492"/>
        <end position="629"/>
    </location>
</feature>
<dbReference type="PROSITE" id="PS50011">
    <property type="entry name" value="PROTEIN_KINASE_DOM"/>
    <property type="match status" value="1"/>
</dbReference>
<proteinExistence type="predicted"/>
<feature type="repeat" description="ANK" evidence="1">
    <location>
        <begin position="348"/>
        <end position="380"/>
    </location>
</feature>
<dbReference type="GO" id="GO:0007094">
    <property type="term" value="P:mitotic spindle assembly checkpoint signaling"/>
    <property type="evidence" value="ECO:0007669"/>
    <property type="project" value="InterPro"/>
</dbReference>
<dbReference type="PROSITE" id="PS50088">
    <property type="entry name" value="ANK_REPEAT"/>
    <property type="match status" value="2"/>
</dbReference>
<gene>
    <name evidence="4" type="ORF">NXF25_003730</name>
</gene>
<protein>
    <submittedName>
        <fullName evidence="4">Inactive serine/threonine-protein kinase TEX14</fullName>
    </submittedName>
</protein>
<accession>A0AAW1CDY4</accession>
<dbReference type="AlphaFoldDB" id="A0AAW1CDY4"/>
<dbReference type="Gene3D" id="1.10.510.10">
    <property type="entry name" value="Transferase(Phosphotransferase) domain 1"/>
    <property type="match status" value="1"/>
</dbReference>
<dbReference type="GO" id="GO:0007140">
    <property type="term" value="P:male meiotic nuclear division"/>
    <property type="evidence" value="ECO:0007669"/>
    <property type="project" value="InterPro"/>
</dbReference>
<feature type="compositionally biased region" description="Gly residues" evidence="2">
    <location>
        <begin position="132"/>
        <end position="143"/>
    </location>
</feature>
<dbReference type="InterPro" id="IPR036770">
    <property type="entry name" value="Ankyrin_rpt-contain_sf"/>
</dbReference>
<dbReference type="InterPro" id="IPR002110">
    <property type="entry name" value="Ankyrin_rpt"/>
</dbReference>
<keyword evidence="1" id="KW-0040">ANK repeat</keyword>
<dbReference type="PANTHER" id="PTHR23060:SF3">
    <property type="entry name" value="TESTIS EXPRESSED 14, INTERCELLULAR BRIDGE FORMING FACTOR"/>
    <property type="match status" value="1"/>
</dbReference>
<dbReference type="InterPro" id="IPR039339">
    <property type="entry name" value="Tex14"/>
</dbReference>
<feature type="repeat" description="ANK" evidence="1">
    <location>
        <begin position="381"/>
        <end position="413"/>
    </location>
</feature>
<dbReference type="GO" id="GO:0005524">
    <property type="term" value="F:ATP binding"/>
    <property type="evidence" value="ECO:0007669"/>
    <property type="project" value="InterPro"/>
</dbReference>
<dbReference type="InterPro" id="IPR000719">
    <property type="entry name" value="Prot_kinase_dom"/>
</dbReference>
<evidence type="ECO:0000256" key="1">
    <source>
        <dbReference type="PROSITE-ProRule" id="PRU00023"/>
    </source>
</evidence>
<dbReference type="Proteomes" id="UP001474421">
    <property type="component" value="Unassembled WGS sequence"/>
</dbReference>
<keyword evidence="5" id="KW-1185">Reference proteome</keyword>
<dbReference type="Pfam" id="PF12796">
    <property type="entry name" value="Ank_2"/>
    <property type="match status" value="1"/>
</dbReference>
<dbReference type="GO" id="GO:0051306">
    <property type="term" value="P:mitotic sister chromatid separation"/>
    <property type="evidence" value="ECO:0007669"/>
    <property type="project" value="InterPro"/>
</dbReference>
<dbReference type="GO" id="GO:0045171">
    <property type="term" value="C:intercellular bridge"/>
    <property type="evidence" value="ECO:0007669"/>
    <property type="project" value="TreeGrafter"/>
</dbReference>
<dbReference type="SMART" id="SM00248">
    <property type="entry name" value="ANK"/>
    <property type="match status" value="2"/>
</dbReference>
<evidence type="ECO:0000313" key="5">
    <source>
        <dbReference type="Proteomes" id="UP001474421"/>
    </source>
</evidence>
<dbReference type="PROSITE" id="PS50297">
    <property type="entry name" value="ANK_REP_REGION"/>
    <property type="match status" value="2"/>
</dbReference>
<dbReference type="GO" id="GO:0000776">
    <property type="term" value="C:kinetochore"/>
    <property type="evidence" value="ECO:0007669"/>
    <property type="project" value="TreeGrafter"/>
</dbReference>
<name>A0AAW1CDY4_CROAD</name>
<keyword evidence="4" id="KW-0808">Transferase</keyword>
<dbReference type="Gene3D" id="1.25.40.20">
    <property type="entry name" value="Ankyrin repeat-containing domain"/>
    <property type="match status" value="1"/>
</dbReference>
<dbReference type="EMBL" id="JAOTOJ010000001">
    <property type="protein sequence ID" value="KAK9412555.1"/>
    <property type="molecule type" value="Genomic_DNA"/>
</dbReference>
<evidence type="ECO:0000256" key="2">
    <source>
        <dbReference type="SAM" id="MobiDB-lite"/>
    </source>
</evidence>
<dbReference type="SUPFAM" id="SSF48403">
    <property type="entry name" value="Ankyrin repeat"/>
    <property type="match status" value="1"/>
</dbReference>
<organism evidence="4 5">
    <name type="scientific">Crotalus adamanteus</name>
    <name type="common">Eastern diamondback rattlesnake</name>
    <dbReference type="NCBI Taxonomy" id="8729"/>
    <lineage>
        <taxon>Eukaryota</taxon>
        <taxon>Metazoa</taxon>
        <taxon>Chordata</taxon>
        <taxon>Craniata</taxon>
        <taxon>Vertebrata</taxon>
        <taxon>Euteleostomi</taxon>
        <taxon>Lepidosauria</taxon>
        <taxon>Squamata</taxon>
        <taxon>Bifurcata</taxon>
        <taxon>Unidentata</taxon>
        <taxon>Episquamata</taxon>
        <taxon>Toxicofera</taxon>
        <taxon>Serpentes</taxon>
        <taxon>Colubroidea</taxon>
        <taxon>Viperidae</taxon>
        <taxon>Crotalinae</taxon>
        <taxon>Crotalus</taxon>
    </lineage>
</organism>
<dbReference type="PANTHER" id="PTHR23060">
    <property type="entry name" value="TESTIS EXPRESSED GENE 14"/>
    <property type="match status" value="1"/>
</dbReference>
<evidence type="ECO:0000259" key="3">
    <source>
        <dbReference type="PROSITE" id="PS50011"/>
    </source>
</evidence>
<dbReference type="GO" id="GO:0030496">
    <property type="term" value="C:midbody"/>
    <property type="evidence" value="ECO:0007669"/>
    <property type="project" value="TreeGrafter"/>
</dbReference>
<evidence type="ECO:0000313" key="4">
    <source>
        <dbReference type="EMBL" id="KAK9412555.1"/>
    </source>
</evidence>
<feature type="region of interest" description="Disordered" evidence="2">
    <location>
        <begin position="118"/>
        <end position="143"/>
    </location>
</feature>
<comment type="caution">
    <text evidence="4">The sequence shown here is derived from an EMBL/GenBank/DDBJ whole genome shotgun (WGS) entry which is preliminary data.</text>
</comment>
<dbReference type="GO" id="GO:0043063">
    <property type="term" value="P:intercellular bridge organization"/>
    <property type="evidence" value="ECO:0007669"/>
    <property type="project" value="InterPro"/>
</dbReference>
<dbReference type="GO" id="GO:0008608">
    <property type="term" value="P:attachment of spindle microtubules to kinetochore"/>
    <property type="evidence" value="ECO:0007669"/>
    <property type="project" value="InterPro"/>
</dbReference>
<dbReference type="SUPFAM" id="SSF56112">
    <property type="entry name" value="Protein kinase-like (PK-like)"/>
    <property type="match status" value="1"/>
</dbReference>
<dbReference type="InterPro" id="IPR011009">
    <property type="entry name" value="Kinase-like_dom_sf"/>
</dbReference>